<dbReference type="EMBL" id="JAGGKS010000003">
    <property type="protein sequence ID" value="MBP1925385.1"/>
    <property type="molecule type" value="Genomic_DNA"/>
</dbReference>
<gene>
    <name evidence="1" type="ORF">J2Z76_001244</name>
</gene>
<organism evidence="1 2">
    <name type="scientific">Sedimentibacter acidaminivorans</name>
    <dbReference type="NCBI Taxonomy" id="913099"/>
    <lineage>
        <taxon>Bacteria</taxon>
        <taxon>Bacillati</taxon>
        <taxon>Bacillota</taxon>
        <taxon>Tissierellia</taxon>
        <taxon>Sedimentibacter</taxon>
    </lineage>
</organism>
<comment type="caution">
    <text evidence="1">The sequence shown here is derived from an EMBL/GenBank/DDBJ whole genome shotgun (WGS) entry which is preliminary data.</text>
</comment>
<sequence length="365" mass="43055">MKNKIISISFIGILITVFLLNSILPAKAISKSERRKLSQFPELSINTVLNGEFTKKYEKYLLDQVALRDTYRTIKTLSNFYIFHFYDQHGIYLKDNHVFKMEYPYHQLSVEKMADKINYVYEKYFNGMNVYFSLIPDKNYYSKDEKYLFIDYDNIEVILKKKLKNLKYISLFDCLSLDDYYKTDLHWKQENINEVAEKLLSAMNKDFVSIDNEYDKKLYYPYYGSYYGQSALPLNPDTITYLSNNVIDNATVYYYTDYKSSPIKTTIYNQDDLLGVDSYDIFLSGAKPIVEINNNISKYNKELIIFRDSFASSLSPLLLSQYSKITLVDLRYISSDLVGDFINFKDQDILFLYNTLIINNSEMIK</sequence>
<evidence type="ECO:0000313" key="1">
    <source>
        <dbReference type="EMBL" id="MBP1925385.1"/>
    </source>
</evidence>
<keyword evidence="2" id="KW-1185">Reference proteome</keyword>
<evidence type="ECO:0008006" key="3">
    <source>
        <dbReference type="Google" id="ProtNLM"/>
    </source>
</evidence>
<name>A0ABS4GCG8_9FIRM</name>
<reference evidence="1 2" key="1">
    <citation type="submission" date="2021-03" db="EMBL/GenBank/DDBJ databases">
        <title>Genomic Encyclopedia of Type Strains, Phase IV (KMG-IV): sequencing the most valuable type-strain genomes for metagenomic binning, comparative biology and taxonomic classification.</title>
        <authorList>
            <person name="Goeker M."/>
        </authorList>
    </citation>
    <scope>NUCLEOTIDE SEQUENCE [LARGE SCALE GENOMIC DNA]</scope>
    <source>
        <strain evidence="1 2">DSM 24004</strain>
    </source>
</reference>
<evidence type="ECO:0000313" key="2">
    <source>
        <dbReference type="Proteomes" id="UP001519342"/>
    </source>
</evidence>
<dbReference type="RefSeq" id="WP_209511129.1">
    <property type="nucleotide sequence ID" value="NZ_JAGGKS010000003.1"/>
</dbReference>
<protein>
    <recommendedName>
        <fullName evidence="3">AlgX/AlgJ SGNH hydrolase-like domain-containing protein</fullName>
    </recommendedName>
</protein>
<accession>A0ABS4GCG8</accession>
<proteinExistence type="predicted"/>
<dbReference type="Proteomes" id="UP001519342">
    <property type="component" value="Unassembled WGS sequence"/>
</dbReference>